<dbReference type="EMBL" id="JAQIZT010000005">
    <property type="protein sequence ID" value="KAJ6999220.1"/>
    <property type="molecule type" value="Genomic_DNA"/>
</dbReference>
<protein>
    <submittedName>
        <fullName evidence="1">Uncharacterized protein</fullName>
    </submittedName>
</protein>
<name>A0AAD6QYT5_9ROSI</name>
<keyword evidence="2" id="KW-1185">Reference proteome</keyword>
<reference evidence="1" key="1">
    <citation type="journal article" date="2023" name="Mol. Ecol. Resour.">
        <title>Chromosome-level genome assembly of a triploid poplar Populus alba 'Berolinensis'.</title>
        <authorList>
            <person name="Chen S."/>
            <person name="Yu Y."/>
            <person name="Wang X."/>
            <person name="Wang S."/>
            <person name="Zhang T."/>
            <person name="Zhou Y."/>
            <person name="He R."/>
            <person name="Meng N."/>
            <person name="Wang Y."/>
            <person name="Liu W."/>
            <person name="Liu Z."/>
            <person name="Liu J."/>
            <person name="Guo Q."/>
            <person name="Huang H."/>
            <person name="Sederoff R.R."/>
            <person name="Wang G."/>
            <person name="Qu G."/>
            <person name="Chen S."/>
        </authorList>
    </citation>
    <scope>NUCLEOTIDE SEQUENCE</scope>
    <source>
        <strain evidence="1">SC-2020</strain>
    </source>
</reference>
<organism evidence="1 2">
    <name type="scientific">Populus alba x Populus x berolinensis</name>
    <dbReference type="NCBI Taxonomy" id="444605"/>
    <lineage>
        <taxon>Eukaryota</taxon>
        <taxon>Viridiplantae</taxon>
        <taxon>Streptophyta</taxon>
        <taxon>Embryophyta</taxon>
        <taxon>Tracheophyta</taxon>
        <taxon>Spermatophyta</taxon>
        <taxon>Magnoliopsida</taxon>
        <taxon>eudicotyledons</taxon>
        <taxon>Gunneridae</taxon>
        <taxon>Pentapetalae</taxon>
        <taxon>rosids</taxon>
        <taxon>fabids</taxon>
        <taxon>Malpighiales</taxon>
        <taxon>Salicaceae</taxon>
        <taxon>Saliceae</taxon>
        <taxon>Populus</taxon>
    </lineage>
</organism>
<accession>A0AAD6QYT5</accession>
<gene>
    <name evidence="1" type="ORF">NC653_015151</name>
</gene>
<dbReference type="Proteomes" id="UP001164929">
    <property type="component" value="Chromosome 5"/>
</dbReference>
<comment type="caution">
    <text evidence="1">The sequence shown here is derived from an EMBL/GenBank/DDBJ whole genome shotgun (WGS) entry which is preliminary data.</text>
</comment>
<dbReference type="AlphaFoldDB" id="A0AAD6QYT5"/>
<proteinExistence type="predicted"/>
<sequence>MVSFNLLESVLRCSMPHLKRDLILEGAGNWHPLRYSGY</sequence>
<evidence type="ECO:0000313" key="2">
    <source>
        <dbReference type="Proteomes" id="UP001164929"/>
    </source>
</evidence>
<evidence type="ECO:0000313" key="1">
    <source>
        <dbReference type="EMBL" id="KAJ6999220.1"/>
    </source>
</evidence>